<organism evidence="2 3">
    <name type="scientific">Arthrobacter mangrovi</name>
    <dbReference type="NCBI Taxonomy" id="2966350"/>
    <lineage>
        <taxon>Bacteria</taxon>
        <taxon>Bacillati</taxon>
        <taxon>Actinomycetota</taxon>
        <taxon>Actinomycetes</taxon>
        <taxon>Micrococcales</taxon>
        <taxon>Micrococcaceae</taxon>
        <taxon>Arthrobacter</taxon>
    </lineage>
</organism>
<dbReference type="Pfam" id="PF04248">
    <property type="entry name" value="NTP_transf_9"/>
    <property type="match status" value="1"/>
</dbReference>
<name>A0ABQ5MYA8_9MICC</name>
<evidence type="ECO:0000313" key="3">
    <source>
        <dbReference type="Proteomes" id="UP001209654"/>
    </source>
</evidence>
<dbReference type="PANTHER" id="PTHR34310:SF5">
    <property type="entry name" value="DUF427 DOMAIN PROTEIN (AFU_ORTHOLOGUE AFUA_3G02220)"/>
    <property type="match status" value="1"/>
</dbReference>
<dbReference type="EMBL" id="BRVS01000024">
    <property type="protein sequence ID" value="GLB68815.1"/>
    <property type="molecule type" value="Genomic_DNA"/>
</dbReference>
<sequence>MVRAVWRGAVIAESEDTLVVEGNHYFPRDSVKDEFLVPSSHHSECGWKGTAHYYSLDVDGERNQDAAWYYPLTTPEAEKIRGRVAFWRGVTVGD</sequence>
<keyword evidence="3" id="KW-1185">Reference proteome</keyword>
<gene>
    <name evidence="2" type="ORF">AHIS1636_32580</name>
</gene>
<accession>A0ABQ5MYA8</accession>
<dbReference type="InterPro" id="IPR007361">
    <property type="entry name" value="DUF427"/>
</dbReference>
<feature type="domain" description="DUF427" evidence="1">
    <location>
        <begin position="2"/>
        <end position="88"/>
    </location>
</feature>
<dbReference type="InterPro" id="IPR038694">
    <property type="entry name" value="DUF427_sf"/>
</dbReference>
<evidence type="ECO:0000259" key="1">
    <source>
        <dbReference type="Pfam" id="PF04248"/>
    </source>
</evidence>
<evidence type="ECO:0000313" key="2">
    <source>
        <dbReference type="EMBL" id="GLB68815.1"/>
    </source>
</evidence>
<reference evidence="2 3" key="1">
    <citation type="journal article" date="2023" name="Int. J. Syst. Evol. Microbiol.">
        <title>Arthrobacter mangrovi sp. nov., an actinobacterium isolated from the rhizosphere of a mangrove.</title>
        <authorList>
            <person name="Hamada M."/>
            <person name="Saitou S."/>
            <person name="Enomoto N."/>
            <person name="Nanri K."/>
            <person name="Hidaka K."/>
            <person name="Miura T."/>
            <person name="Tamura T."/>
        </authorList>
    </citation>
    <scope>NUCLEOTIDE SEQUENCE [LARGE SCALE GENOMIC DNA]</scope>
    <source>
        <strain evidence="2 3">NBRC 112813</strain>
    </source>
</reference>
<dbReference type="Gene3D" id="2.170.150.40">
    <property type="entry name" value="Domain of unknown function (DUF427)"/>
    <property type="match status" value="1"/>
</dbReference>
<dbReference type="RefSeq" id="WP_264796906.1">
    <property type="nucleotide sequence ID" value="NZ_BRVS01000024.1"/>
</dbReference>
<dbReference type="PANTHER" id="PTHR34310">
    <property type="entry name" value="DUF427 DOMAIN PROTEIN (AFU_ORTHOLOGUE AFUA_3G02220)"/>
    <property type="match status" value="1"/>
</dbReference>
<protein>
    <recommendedName>
        <fullName evidence="1">DUF427 domain-containing protein</fullName>
    </recommendedName>
</protein>
<comment type="caution">
    <text evidence="2">The sequence shown here is derived from an EMBL/GenBank/DDBJ whole genome shotgun (WGS) entry which is preliminary data.</text>
</comment>
<proteinExistence type="predicted"/>
<dbReference type="Proteomes" id="UP001209654">
    <property type="component" value="Unassembled WGS sequence"/>
</dbReference>